<proteinExistence type="predicted"/>
<accession>A0A060BX64</accession>
<organism evidence="1">
    <name type="scientific">uncultured Desulfobacterium sp</name>
    <dbReference type="NCBI Taxonomy" id="201089"/>
    <lineage>
        <taxon>Bacteria</taxon>
        <taxon>Pseudomonadati</taxon>
        <taxon>Thermodesulfobacteriota</taxon>
        <taxon>Desulfobacteria</taxon>
        <taxon>Desulfobacterales</taxon>
        <taxon>Desulfobacteriaceae</taxon>
        <taxon>Desulfobacterium</taxon>
        <taxon>environmental samples</taxon>
    </lineage>
</organism>
<evidence type="ECO:0000313" key="1">
    <source>
        <dbReference type="EMBL" id="AIA85086.1"/>
    </source>
</evidence>
<dbReference type="AlphaFoldDB" id="A0A060BX64"/>
<dbReference type="Gene3D" id="3.40.50.2000">
    <property type="entry name" value="Glycogen Phosphorylase B"/>
    <property type="match status" value="1"/>
</dbReference>
<feature type="non-terminal residue" evidence="1">
    <location>
        <position position="148"/>
    </location>
</feature>
<protein>
    <submittedName>
        <fullName evidence="1">CAZy families GT4 protein</fullName>
    </submittedName>
</protein>
<dbReference type="SUPFAM" id="SSF53756">
    <property type="entry name" value="UDP-Glycosyltransferase/glycogen phosphorylase"/>
    <property type="match status" value="1"/>
</dbReference>
<dbReference type="EMBL" id="KF117828">
    <property type="protein sequence ID" value="AIA85086.1"/>
    <property type="molecule type" value="Genomic_DNA"/>
</dbReference>
<reference evidence="1" key="1">
    <citation type="journal article" date="2013" name="Environ. Microbiol.">
        <title>Seasonally variable intestinal metagenomes of the red palm weevil (Rhynchophorus ferrugineus).</title>
        <authorList>
            <person name="Jia S."/>
            <person name="Zhang X."/>
            <person name="Zhang G."/>
            <person name="Yin A."/>
            <person name="Zhang S."/>
            <person name="Li F."/>
            <person name="Wang L."/>
            <person name="Zhao D."/>
            <person name="Yun Q."/>
            <person name="Tala"/>
            <person name="Wang J."/>
            <person name="Sun G."/>
            <person name="Baabdullah M."/>
            <person name="Yu X."/>
            <person name="Hu S."/>
            <person name="Al-Mssallem I.S."/>
            <person name="Yu J."/>
        </authorList>
    </citation>
    <scope>NUCLEOTIDE SEQUENCE</scope>
</reference>
<sequence>MAAMEAELCRKVDLVFARTEALTAAKRRYNARVEFLPGGVDIDLFDPAHHEIVPPAIAALPRPRVGFLGTIDDRLDVELLSATFAQLPDVHLVMAGATKPHLVDLSALAALPNVHFLPAYQHHDAPAMIAALDLCLIPYRLNSYTEGL</sequence>
<name>A0A060BX64_9BACT</name>